<dbReference type="PROSITE" id="PS50110">
    <property type="entry name" value="RESPONSE_REGULATORY"/>
    <property type="match status" value="1"/>
</dbReference>
<name>A0A0G0JIM8_9BACT</name>
<dbReference type="STRING" id="1618481.US54_C0062G0004"/>
<dbReference type="PANTHER" id="PTHR44591:SF3">
    <property type="entry name" value="RESPONSE REGULATORY DOMAIN-CONTAINING PROTEIN"/>
    <property type="match status" value="1"/>
</dbReference>
<evidence type="ECO:0000256" key="2">
    <source>
        <dbReference type="PROSITE-ProRule" id="PRU00169"/>
    </source>
</evidence>
<comment type="caution">
    <text evidence="4">The sequence shown here is derived from an EMBL/GenBank/DDBJ whole genome shotgun (WGS) entry which is preliminary data.</text>
</comment>
<dbReference type="EMBL" id="LBTJ01000062">
    <property type="protein sequence ID" value="KKQ36609.1"/>
    <property type="molecule type" value="Genomic_DNA"/>
</dbReference>
<reference evidence="4 5" key="1">
    <citation type="journal article" date="2015" name="Nature">
        <title>rRNA introns, odd ribosomes, and small enigmatic genomes across a large radiation of phyla.</title>
        <authorList>
            <person name="Brown C.T."/>
            <person name="Hug L.A."/>
            <person name="Thomas B.C."/>
            <person name="Sharon I."/>
            <person name="Castelle C.J."/>
            <person name="Singh A."/>
            <person name="Wilkins M.J."/>
            <person name="Williams K.H."/>
            <person name="Banfield J.F."/>
        </authorList>
    </citation>
    <scope>NUCLEOTIDE SEQUENCE [LARGE SCALE GENOMIC DNA]</scope>
</reference>
<dbReference type="Pfam" id="PF00072">
    <property type="entry name" value="Response_reg"/>
    <property type="match status" value="1"/>
</dbReference>
<gene>
    <name evidence="4" type="ORF">US54_C0062G0004</name>
</gene>
<dbReference type="AlphaFoldDB" id="A0A0G0JIM8"/>
<evidence type="ECO:0000313" key="4">
    <source>
        <dbReference type="EMBL" id="KKQ36609.1"/>
    </source>
</evidence>
<evidence type="ECO:0000313" key="5">
    <source>
        <dbReference type="Proteomes" id="UP000034471"/>
    </source>
</evidence>
<dbReference type="SUPFAM" id="SSF52172">
    <property type="entry name" value="CheY-like"/>
    <property type="match status" value="1"/>
</dbReference>
<sequence length="123" mass="14207">MSNKSILLVEDDEFLQQLYFELLSNEKFHVTASGDGTEALKLIESKNWDLILLDIMLPGLDGFQIVEKLEKTQKKKLNTIVYLTNLDGNDDDLKKLKKVRKFMIKSDMSPLEFVENVKKLLSK</sequence>
<protein>
    <submittedName>
        <fullName evidence="4">Two-component system response regulator</fullName>
    </submittedName>
</protein>
<feature type="domain" description="Response regulatory" evidence="3">
    <location>
        <begin position="5"/>
        <end position="121"/>
    </location>
</feature>
<dbReference type="Proteomes" id="UP000034471">
    <property type="component" value="Unassembled WGS sequence"/>
</dbReference>
<organism evidence="4 5">
    <name type="scientific">Candidatus Roizmanbacteria bacterium GW2011_GWA2_37_7</name>
    <dbReference type="NCBI Taxonomy" id="1618481"/>
    <lineage>
        <taxon>Bacteria</taxon>
        <taxon>Candidatus Roizmaniibacteriota</taxon>
    </lineage>
</organism>
<proteinExistence type="predicted"/>
<dbReference type="InterPro" id="IPR050595">
    <property type="entry name" value="Bact_response_regulator"/>
</dbReference>
<dbReference type="Gene3D" id="3.40.50.2300">
    <property type="match status" value="1"/>
</dbReference>
<dbReference type="GO" id="GO:0000160">
    <property type="term" value="P:phosphorelay signal transduction system"/>
    <property type="evidence" value="ECO:0007669"/>
    <property type="project" value="InterPro"/>
</dbReference>
<feature type="modified residue" description="4-aspartylphosphate" evidence="2">
    <location>
        <position position="54"/>
    </location>
</feature>
<evidence type="ECO:0000259" key="3">
    <source>
        <dbReference type="PROSITE" id="PS50110"/>
    </source>
</evidence>
<dbReference type="SMART" id="SM00448">
    <property type="entry name" value="REC"/>
    <property type="match status" value="1"/>
</dbReference>
<evidence type="ECO:0000256" key="1">
    <source>
        <dbReference type="ARBA" id="ARBA00022553"/>
    </source>
</evidence>
<dbReference type="InterPro" id="IPR011006">
    <property type="entry name" value="CheY-like_superfamily"/>
</dbReference>
<accession>A0A0G0JIM8</accession>
<keyword evidence="1 2" id="KW-0597">Phosphoprotein</keyword>
<dbReference type="PANTHER" id="PTHR44591">
    <property type="entry name" value="STRESS RESPONSE REGULATOR PROTEIN 1"/>
    <property type="match status" value="1"/>
</dbReference>
<dbReference type="InterPro" id="IPR001789">
    <property type="entry name" value="Sig_transdc_resp-reg_receiver"/>
</dbReference>